<feature type="domain" description="DUF302" evidence="1">
    <location>
        <begin position="35"/>
        <end position="96"/>
    </location>
</feature>
<proteinExistence type="predicted"/>
<dbReference type="InterPro" id="IPR035923">
    <property type="entry name" value="TT1751-like_sf"/>
</dbReference>
<dbReference type="PIRSF" id="PIRSF021774">
    <property type="entry name" value="UCP021774"/>
    <property type="match status" value="1"/>
</dbReference>
<dbReference type="Pfam" id="PF03625">
    <property type="entry name" value="DUF302"/>
    <property type="match status" value="1"/>
</dbReference>
<evidence type="ECO:0000313" key="3">
    <source>
        <dbReference type="Proteomes" id="UP000242699"/>
    </source>
</evidence>
<dbReference type="InterPro" id="IPR016796">
    <property type="entry name" value="UCP021774"/>
</dbReference>
<reference evidence="2 3" key="1">
    <citation type="journal article" date="2014" name="BMC Genomics">
        <title>Comparison of environmental and isolate Sulfobacillus genomes reveals diverse carbon, sulfur, nitrogen, and hydrogen metabolisms.</title>
        <authorList>
            <person name="Justice N.B."/>
            <person name="Norman A."/>
            <person name="Brown C.T."/>
            <person name="Singh A."/>
            <person name="Thomas B.C."/>
            <person name="Banfield J.F."/>
        </authorList>
    </citation>
    <scope>NUCLEOTIDE SEQUENCE [LARGE SCALE GENOMIC DNA]</scope>
    <source>
        <strain evidence="2">AMDSBA1</strain>
    </source>
</reference>
<dbReference type="PANTHER" id="PTHR38342">
    <property type="entry name" value="SLR5037 PROTEIN"/>
    <property type="match status" value="1"/>
</dbReference>
<accession>A0A2T2WY14</accession>
<comment type="caution">
    <text evidence="2">The sequence shown here is derived from an EMBL/GenBank/DDBJ whole genome shotgun (WGS) entry which is preliminary data.</text>
</comment>
<sequence>MFHYTLNTNKDISEAIEAVEQRLKENGFGVLWHLDIPQTLQKKGVDFKQPYHVLEVCNPVEAKSVLEQNALVGYFLPCKVVVYEDQGQTKIGLTRPTALIELVQDHELEQTAQKIEETLIKALKEAV</sequence>
<dbReference type="EMBL" id="PXYT01000029">
    <property type="protein sequence ID" value="PSR27130.1"/>
    <property type="molecule type" value="Genomic_DNA"/>
</dbReference>
<dbReference type="PANTHER" id="PTHR38342:SF1">
    <property type="entry name" value="SLR5037 PROTEIN"/>
    <property type="match status" value="1"/>
</dbReference>
<evidence type="ECO:0000313" key="2">
    <source>
        <dbReference type="EMBL" id="PSR27130.1"/>
    </source>
</evidence>
<dbReference type="InterPro" id="IPR005180">
    <property type="entry name" value="DUF302"/>
</dbReference>
<evidence type="ECO:0000259" key="1">
    <source>
        <dbReference type="Pfam" id="PF03625"/>
    </source>
</evidence>
<dbReference type="Gene3D" id="3.30.310.70">
    <property type="entry name" value="TT1751-like domain"/>
    <property type="match status" value="1"/>
</dbReference>
<organism evidence="2 3">
    <name type="scientific">Sulfobacillus benefaciens</name>
    <dbReference type="NCBI Taxonomy" id="453960"/>
    <lineage>
        <taxon>Bacteria</taxon>
        <taxon>Bacillati</taxon>
        <taxon>Bacillota</taxon>
        <taxon>Clostridia</taxon>
        <taxon>Eubacteriales</taxon>
        <taxon>Clostridiales Family XVII. Incertae Sedis</taxon>
        <taxon>Sulfobacillus</taxon>
    </lineage>
</organism>
<name>A0A2T2WY14_9FIRM</name>
<dbReference type="SUPFAM" id="SSF103247">
    <property type="entry name" value="TT1751-like"/>
    <property type="match status" value="1"/>
</dbReference>
<dbReference type="AlphaFoldDB" id="A0A2T2WY14"/>
<protein>
    <recommendedName>
        <fullName evidence="1">DUF302 domain-containing protein</fullName>
    </recommendedName>
</protein>
<dbReference type="CDD" id="cd14797">
    <property type="entry name" value="DUF302"/>
    <property type="match status" value="1"/>
</dbReference>
<dbReference type="Proteomes" id="UP000242699">
    <property type="component" value="Unassembled WGS sequence"/>
</dbReference>
<gene>
    <name evidence="2" type="ORF">C7B43_12430</name>
</gene>